<proteinExistence type="predicted"/>
<reference evidence="2 3" key="1">
    <citation type="journal article" date="2013" name="Mar. Genomics">
        <title>Expression of sulfatases in Rhodopirellula baltica and the diversity of sulfatases in the genus Rhodopirellula.</title>
        <authorList>
            <person name="Wegner C.E."/>
            <person name="Richter-Heitmann T."/>
            <person name="Klindworth A."/>
            <person name="Klockow C."/>
            <person name="Richter M."/>
            <person name="Achstetter T."/>
            <person name="Glockner F.O."/>
            <person name="Harder J."/>
        </authorList>
    </citation>
    <scope>NUCLEOTIDE SEQUENCE [LARGE SCALE GENOMIC DNA]</scope>
    <source>
        <strain evidence="2 3">SM1</strain>
    </source>
</reference>
<sequence>MKIAASSSTTEPPAPERLAAKPSLIESAVEPARAPIARALIQTPPDSPHTVQGAEEQDTEEQDTEEQDTEEQDTEEQDTEDQGTEDQGAEDQG</sequence>
<dbReference type="EMBL" id="ANOG01001099">
    <property type="protein sequence ID" value="EMI15408.1"/>
    <property type="molecule type" value="Genomic_DNA"/>
</dbReference>
<feature type="non-terminal residue" evidence="2">
    <location>
        <position position="93"/>
    </location>
</feature>
<evidence type="ECO:0000313" key="3">
    <source>
        <dbReference type="Proteomes" id="UP000011991"/>
    </source>
</evidence>
<feature type="compositionally biased region" description="Polar residues" evidence="1">
    <location>
        <begin position="1"/>
        <end position="11"/>
    </location>
</feature>
<dbReference type="AlphaFoldDB" id="M5R7E8"/>
<dbReference type="Proteomes" id="UP000011991">
    <property type="component" value="Unassembled WGS sequence"/>
</dbReference>
<gene>
    <name evidence="2" type="ORF">RMSM_07672</name>
</gene>
<keyword evidence="3" id="KW-1185">Reference proteome</keyword>
<comment type="caution">
    <text evidence="2">The sequence shown here is derived from an EMBL/GenBank/DDBJ whole genome shotgun (WGS) entry which is preliminary data.</text>
</comment>
<evidence type="ECO:0000256" key="1">
    <source>
        <dbReference type="SAM" id="MobiDB-lite"/>
    </source>
</evidence>
<evidence type="ECO:0000313" key="2">
    <source>
        <dbReference type="EMBL" id="EMI15408.1"/>
    </source>
</evidence>
<organism evidence="2 3">
    <name type="scientific">Rhodopirellula maiorica SM1</name>
    <dbReference type="NCBI Taxonomy" id="1265738"/>
    <lineage>
        <taxon>Bacteria</taxon>
        <taxon>Pseudomonadati</taxon>
        <taxon>Planctomycetota</taxon>
        <taxon>Planctomycetia</taxon>
        <taxon>Pirellulales</taxon>
        <taxon>Pirellulaceae</taxon>
        <taxon>Novipirellula</taxon>
    </lineage>
</organism>
<dbReference type="RefSeq" id="WP_008709337.1">
    <property type="nucleotide sequence ID" value="NZ_ANOG01001099.1"/>
</dbReference>
<protein>
    <submittedName>
        <fullName evidence="2">Uncharacterized protein</fullName>
    </submittedName>
</protein>
<name>M5R7E8_9BACT</name>
<feature type="compositionally biased region" description="Acidic residues" evidence="1">
    <location>
        <begin position="55"/>
        <end position="93"/>
    </location>
</feature>
<feature type="region of interest" description="Disordered" evidence="1">
    <location>
        <begin position="1"/>
        <end position="93"/>
    </location>
</feature>
<accession>M5R7E8</accession>